<dbReference type="SUPFAM" id="SSF55190">
    <property type="entry name" value="Arginyl-tRNA synthetase (ArgRS), N-terminal 'additional' domain"/>
    <property type="match status" value="1"/>
</dbReference>
<dbReference type="GO" id="GO:0004814">
    <property type="term" value="F:arginine-tRNA ligase activity"/>
    <property type="evidence" value="ECO:0007669"/>
    <property type="project" value="UniProtKB-UniRule"/>
</dbReference>
<keyword evidence="5 10" id="KW-0067">ATP-binding</keyword>
<evidence type="ECO:0000256" key="3">
    <source>
        <dbReference type="ARBA" id="ARBA00022598"/>
    </source>
</evidence>
<evidence type="ECO:0000256" key="4">
    <source>
        <dbReference type="ARBA" id="ARBA00022741"/>
    </source>
</evidence>
<dbReference type="Pfam" id="PF05746">
    <property type="entry name" value="DALR_1"/>
    <property type="match status" value="1"/>
</dbReference>
<proteinExistence type="inferred from homology"/>
<dbReference type="SUPFAM" id="SSF52374">
    <property type="entry name" value="Nucleotidylyl transferase"/>
    <property type="match status" value="1"/>
</dbReference>
<name>A0A0G0B644_9BACT</name>
<keyword evidence="4 10" id="KW-0547">Nucleotide-binding</keyword>
<dbReference type="EC" id="6.1.1.19" evidence="2 9"/>
<sequence length="595" mass="68539">MIQIKEKIEKELLDILKDMGIDTQIVIVEAPNDITHGDFTSNISMQISKDLKSNPMDIANEIVSKFPKDDDFEKVEVVRPGFINFFLSEKYLLNMLKDINTQKEEYFKLNIKNGKKYVIEYTDPNPFKTLHIGHLYTNMVGESFARLVEALGASVARANYQGDVGLHVAKTLWGLFQMLKDDKITFEDLKRKSLVDRVRYLGEAYMLGFKKYDDEKDENVIQDVKNLNYYIFSLHIPSLEKKEYFQDLESKNIKEMYLDGRDWCMEYFEKIYERTGTKFDKYYLESEMGERGLNIVNENIDGRGKNIFKQSEGSVIYEGDEKKGLHTRVFVNNQGLPTYEAKELALAFKKFEELSFDESVVITADEQSSYFRVVFDALSQLNTEVAKKSLHFAHGMVKLPGAEKMSSRKGKIIEGEWLLDETKKKVEELMSLNEKWSKEEISKVSDTIAVAAIKYSFIKVTVGKDVIFDLEKATSFDGDTGPYLLYVYARCRSILTSTQEVKDVNYNLPINPFTKELLRVISRYEDVLLTSALNYSPSTLCSYLFDLGQTFSTFYQNVHVLDSDQSQFLVKVVEATSQTMKHGLNVLGIDVVERM</sequence>
<dbReference type="Pfam" id="PF03485">
    <property type="entry name" value="Arg_tRNA_synt_N"/>
    <property type="match status" value="1"/>
</dbReference>
<dbReference type="PANTHER" id="PTHR11956">
    <property type="entry name" value="ARGINYL-TRNA SYNTHETASE"/>
    <property type="match status" value="1"/>
</dbReference>
<evidence type="ECO:0000313" key="14">
    <source>
        <dbReference type="Proteomes" id="UP000033866"/>
    </source>
</evidence>
<evidence type="ECO:0000259" key="11">
    <source>
        <dbReference type="SMART" id="SM00836"/>
    </source>
</evidence>
<keyword evidence="6 10" id="KW-0648">Protein biosynthesis</keyword>
<organism evidence="13 14">
    <name type="scientific">candidate division WS6 bacterium GW2011_GWE1_34_7</name>
    <dbReference type="NCBI Taxonomy" id="1619093"/>
    <lineage>
        <taxon>Bacteria</taxon>
        <taxon>Candidatus Dojkabacteria</taxon>
    </lineage>
</organism>
<dbReference type="EMBL" id="LBPV01000038">
    <property type="protein sequence ID" value="KKP64858.1"/>
    <property type="molecule type" value="Genomic_DNA"/>
</dbReference>
<dbReference type="Gene3D" id="1.10.730.10">
    <property type="entry name" value="Isoleucyl-tRNA Synthetase, Domain 1"/>
    <property type="match status" value="1"/>
</dbReference>
<accession>A0A0G0B644</accession>
<dbReference type="GO" id="GO:0006420">
    <property type="term" value="P:arginyl-tRNA aminoacylation"/>
    <property type="evidence" value="ECO:0007669"/>
    <property type="project" value="UniProtKB-UniRule"/>
</dbReference>
<dbReference type="GO" id="GO:0005737">
    <property type="term" value="C:cytoplasm"/>
    <property type="evidence" value="ECO:0007669"/>
    <property type="project" value="UniProtKB-UniRule"/>
</dbReference>
<dbReference type="PANTHER" id="PTHR11956:SF5">
    <property type="entry name" value="ARGININE--TRNA LIGASE, CYTOPLASMIC"/>
    <property type="match status" value="1"/>
</dbReference>
<evidence type="ECO:0000256" key="9">
    <source>
        <dbReference type="NCBIfam" id="TIGR00456"/>
    </source>
</evidence>
<dbReference type="InterPro" id="IPR009080">
    <property type="entry name" value="tRNAsynth_Ia_anticodon-bd"/>
</dbReference>
<dbReference type="InterPro" id="IPR036695">
    <property type="entry name" value="Arg-tRNA-synth_N_sf"/>
</dbReference>
<evidence type="ECO:0000256" key="8">
    <source>
        <dbReference type="ARBA" id="ARBA00049339"/>
    </source>
</evidence>
<dbReference type="InterPro" id="IPR001278">
    <property type="entry name" value="Arg-tRNA-ligase"/>
</dbReference>
<evidence type="ECO:0000256" key="1">
    <source>
        <dbReference type="ARBA" id="ARBA00005594"/>
    </source>
</evidence>
<dbReference type="InterPro" id="IPR014729">
    <property type="entry name" value="Rossmann-like_a/b/a_fold"/>
</dbReference>
<reference evidence="13 14" key="1">
    <citation type="journal article" date="2015" name="Nature">
        <title>rRNA introns, odd ribosomes, and small enigmatic genomes across a large radiation of phyla.</title>
        <authorList>
            <person name="Brown C.T."/>
            <person name="Hug L.A."/>
            <person name="Thomas B.C."/>
            <person name="Sharon I."/>
            <person name="Castelle C.J."/>
            <person name="Singh A."/>
            <person name="Wilkins M.J."/>
            <person name="Williams K.H."/>
            <person name="Banfield J.F."/>
        </authorList>
    </citation>
    <scope>NUCLEOTIDE SEQUENCE [LARGE SCALE GENOMIC DNA]</scope>
</reference>
<dbReference type="GO" id="GO:0005524">
    <property type="term" value="F:ATP binding"/>
    <property type="evidence" value="ECO:0007669"/>
    <property type="project" value="UniProtKB-KW"/>
</dbReference>
<dbReference type="Gene3D" id="3.30.1360.70">
    <property type="entry name" value="Arginyl tRNA synthetase N-terminal domain"/>
    <property type="match status" value="1"/>
</dbReference>
<evidence type="ECO:0000256" key="10">
    <source>
        <dbReference type="RuleBase" id="RU363038"/>
    </source>
</evidence>
<dbReference type="InterPro" id="IPR008909">
    <property type="entry name" value="DALR_anticod-bd"/>
</dbReference>
<dbReference type="FunFam" id="1.10.730.10:FF:000006">
    <property type="entry name" value="Arginyl-tRNA synthetase 2, mitochondrial"/>
    <property type="match status" value="1"/>
</dbReference>
<feature type="domain" description="DALR anticodon binding" evidence="11">
    <location>
        <begin position="484"/>
        <end position="595"/>
    </location>
</feature>
<dbReference type="Pfam" id="PF00750">
    <property type="entry name" value="tRNA-synt_1d"/>
    <property type="match status" value="1"/>
</dbReference>
<dbReference type="SUPFAM" id="SSF47323">
    <property type="entry name" value="Anticodon-binding domain of a subclass of class I aminoacyl-tRNA synthetases"/>
    <property type="match status" value="1"/>
</dbReference>
<feature type="domain" description="Arginyl tRNA synthetase N-terminal" evidence="12">
    <location>
        <begin position="2"/>
        <end position="87"/>
    </location>
</feature>
<dbReference type="Gene3D" id="3.40.50.620">
    <property type="entry name" value="HUPs"/>
    <property type="match status" value="1"/>
</dbReference>
<dbReference type="InterPro" id="IPR035684">
    <property type="entry name" value="ArgRS_core"/>
</dbReference>
<evidence type="ECO:0000256" key="5">
    <source>
        <dbReference type="ARBA" id="ARBA00022840"/>
    </source>
</evidence>
<evidence type="ECO:0000256" key="7">
    <source>
        <dbReference type="ARBA" id="ARBA00023146"/>
    </source>
</evidence>
<keyword evidence="3 10" id="KW-0436">Ligase</keyword>
<keyword evidence="7 10" id="KW-0030">Aminoacyl-tRNA synthetase</keyword>
<comment type="catalytic activity">
    <reaction evidence="8">
        <text>tRNA(Arg) + L-arginine + ATP = L-arginyl-tRNA(Arg) + AMP + diphosphate</text>
        <dbReference type="Rhea" id="RHEA:20301"/>
        <dbReference type="Rhea" id="RHEA-COMP:9658"/>
        <dbReference type="Rhea" id="RHEA-COMP:9673"/>
        <dbReference type="ChEBI" id="CHEBI:30616"/>
        <dbReference type="ChEBI" id="CHEBI:32682"/>
        <dbReference type="ChEBI" id="CHEBI:33019"/>
        <dbReference type="ChEBI" id="CHEBI:78442"/>
        <dbReference type="ChEBI" id="CHEBI:78513"/>
        <dbReference type="ChEBI" id="CHEBI:456215"/>
        <dbReference type="EC" id="6.1.1.19"/>
    </reaction>
</comment>
<comment type="caution">
    <text evidence="13">The sequence shown here is derived from an EMBL/GenBank/DDBJ whole genome shotgun (WGS) entry which is preliminary data.</text>
</comment>
<evidence type="ECO:0000256" key="6">
    <source>
        <dbReference type="ARBA" id="ARBA00022917"/>
    </source>
</evidence>
<evidence type="ECO:0000259" key="12">
    <source>
        <dbReference type="SMART" id="SM01016"/>
    </source>
</evidence>
<dbReference type="NCBIfam" id="TIGR00456">
    <property type="entry name" value="argS"/>
    <property type="match status" value="1"/>
</dbReference>
<dbReference type="Proteomes" id="UP000033866">
    <property type="component" value="Unassembled WGS sequence"/>
</dbReference>
<dbReference type="PRINTS" id="PR01038">
    <property type="entry name" value="TRNASYNTHARG"/>
</dbReference>
<dbReference type="AlphaFoldDB" id="A0A0G0B644"/>
<protein>
    <recommendedName>
        <fullName evidence="2 9">Arginine--tRNA ligase</fullName>
        <ecNumber evidence="2 9">6.1.1.19</ecNumber>
    </recommendedName>
</protein>
<comment type="similarity">
    <text evidence="1 10">Belongs to the class-I aminoacyl-tRNA synthetase family.</text>
</comment>
<gene>
    <name evidence="13" type="ORF">UR61_C0038G0003</name>
</gene>
<evidence type="ECO:0000313" key="13">
    <source>
        <dbReference type="EMBL" id="KKP64858.1"/>
    </source>
</evidence>
<evidence type="ECO:0000256" key="2">
    <source>
        <dbReference type="ARBA" id="ARBA00012837"/>
    </source>
</evidence>
<dbReference type="InterPro" id="IPR005148">
    <property type="entry name" value="Arg-tRNA-synth_N"/>
</dbReference>
<dbReference type="SMART" id="SM00836">
    <property type="entry name" value="DALR_1"/>
    <property type="match status" value="1"/>
</dbReference>
<dbReference type="SMART" id="SM01016">
    <property type="entry name" value="Arg_tRNA_synt_N"/>
    <property type="match status" value="1"/>
</dbReference>